<dbReference type="InterPro" id="IPR033900">
    <property type="entry name" value="Gram_neg_porin_domain"/>
</dbReference>
<keyword evidence="8" id="KW-0626">Porin</keyword>
<organism evidence="13 14">
    <name type="scientific">Paraburkholderia caledonica</name>
    <dbReference type="NCBI Taxonomy" id="134536"/>
    <lineage>
        <taxon>Bacteria</taxon>
        <taxon>Pseudomonadati</taxon>
        <taxon>Pseudomonadota</taxon>
        <taxon>Betaproteobacteria</taxon>
        <taxon>Burkholderiales</taxon>
        <taxon>Burkholderiaceae</taxon>
        <taxon>Paraburkholderia</taxon>
    </lineage>
</organism>
<comment type="caution">
    <text evidence="13">The sequence shown here is derived from an EMBL/GenBank/DDBJ whole genome shotgun (WGS) entry which is preliminary data.</text>
</comment>
<dbReference type="SUPFAM" id="SSF56935">
    <property type="entry name" value="Porins"/>
    <property type="match status" value="1"/>
</dbReference>
<dbReference type="PRINTS" id="PR00182">
    <property type="entry name" value="ECOLNEIPORIN"/>
</dbReference>
<dbReference type="InterPro" id="IPR023614">
    <property type="entry name" value="Porin_dom_sf"/>
</dbReference>
<keyword evidence="6 11" id="KW-0732">Signal</keyword>
<dbReference type="PANTHER" id="PTHR34501:SF9">
    <property type="entry name" value="MAJOR OUTER MEMBRANE PROTEIN P.IA"/>
    <property type="match status" value="1"/>
</dbReference>
<dbReference type="Gene3D" id="2.40.160.10">
    <property type="entry name" value="Porin"/>
    <property type="match status" value="1"/>
</dbReference>
<keyword evidence="4" id="KW-1134">Transmembrane beta strand</keyword>
<keyword evidence="7" id="KW-0406">Ion transport</keyword>
<dbReference type="EMBL" id="JAURTK010000008">
    <property type="protein sequence ID" value="MDP9650164.1"/>
    <property type="molecule type" value="Genomic_DNA"/>
</dbReference>
<keyword evidence="3" id="KW-0813">Transport</keyword>
<dbReference type="PANTHER" id="PTHR34501">
    <property type="entry name" value="PROTEIN YDDL-RELATED"/>
    <property type="match status" value="1"/>
</dbReference>
<evidence type="ECO:0000256" key="8">
    <source>
        <dbReference type="ARBA" id="ARBA00023114"/>
    </source>
</evidence>
<feature type="domain" description="Porin" evidence="12">
    <location>
        <begin position="12"/>
        <end position="350"/>
    </location>
</feature>
<evidence type="ECO:0000259" key="12">
    <source>
        <dbReference type="Pfam" id="PF13609"/>
    </source>
</evidence>
<evidence type="ECO:0000256" key="7">
    <source>
        <dbReference type="ARBA" id="ARBA00023065"/>
    </source>
</evidence>
<dbReference type="AlphaFoldDB" id="A0AB73IJL2"/>
<dbReference type="GO" id="GO:0015288">
    <property type="term" value="F:porin activity"/>
    <property type="evidence" value="ECO:0007669"/>
    <property type="project" value="UniProtKB-KW"/>
</dbReference>
<keyword evidence="9" id="KW-0472">Membrane</keyword>
<feature type="chain" id="PRO_5044495394" evidence="11">
    <location>
        <begin position="25"/>
        <end position="386"/>
    </location>
</feature>
<dbReference type="GO" id="GO:0009279">
    <property type="term" value="C:cell outer membrane"/>
    <property type="evidence" value="ECO:0007669"/>
    <property type="project" value="UniProtKB-SubCell"/>
</dbReference>
<evidence type="ECO:0000256" key="2">
    <source>
        <dbReference type="ARBA" id="ARBA00011233"/>
    </source>
</evidence>
<evidence type="ECO:0000256" key="11">
    <source>
        <dbReference type="SAM" id="SignalP"/>
    </source>
</evidence>
<dbReference type="CDD" id="cd00342">
    <property type="entry name" value="gram_neg_porins"/>
    <property type="match status" value="1"/>
</dbReference>
<keyword evidence="10" id="KW-0998">Cell outer membrane</keyword>
<dbReference type="Pfam" id="PF13609">
    <property type="entry name" value="Porin_4"/>
    <property type="match status" value="1"/>
</dbReference>
<evidence type="ECO:0000256" key="9">
    <source>
        <dbReference type="ARBA" id="ARBA00023136"/>
    </source>
</evidence>
<proteinExistence type="predicted"/>
<dbReference type="RefSeq" id="WP_392395245.1">
    <property type="nucleotide sequence ID" value="NZ_JAURTK010000008.1"/>
</dbReference>
<feature type="signal peptide" evidence="11">
    <location>
        <begin position="1"/>
        <end position="24"/>
    </location>
</feature>
<reference evidence="13" key="1">
    <citation type="submission" date="2023-07" db="EMBL/GenBank/DDBJ databases">
        <title>Sorghum-associated microbial communities from plants grown in Nebraska, USA.</title>
        <authorList>
            <person name="Schachtman D."/>
        </authorList>
    </citation>
    <scope>NUCLEOTIDE SEQUENCE</scope>
    <source>
        <strain evidence="13">DS1061</strain>
    </source>
</reference>
<dbReference type="GO" id="GO:0034220">
    <property type="term" value="P:monoatomic ion transmembrane transport"/>
    <property type="evidence" value="ECO:0007669"/>
    <property type="project" value="InterPro"/>
</dbReference>
<dbReference type="Proteomes" id="UP001229486">
    <property type="component" value="Unassembled WGS sequence"/>
</dbReference>
<evidence type="ECO:0000256" key="3">
    <source>
        <dbReference type="ARBA" id="ARBA00022448"/>
    </source>
</evidence>
<dbReference type="PRINTS" id="PR00184">
    <property type="entry name" value="NEISSPPORIN"/>
</dbReference>
<comment type="subcellular location">
    <subcellularLocation>
        <location evidence="1">Cell outer membrane</location>
        <topology evidence="1">Multi-pass membrane protein</topology>
    </subcellularLocation>
</comment>
<dbReference type="InterPro" id="IPR050298">
    <property type="entry name" value="Gram-neg_bact_OMP"/>
</dbReference>
<protein>
    <submittedName>
        <fullName evidence="13">Porin</fullName>
    </submittedName>
</protein>
<dbReference type="InterPro" id="IPR001702">
    <property type="entry name" value="Porin_Gram-ve"/>
</dbReference>
<accession>A0AB73IJL2</accession>
<evidence type="ECO:0000256" key="10">
    <source>
        <dbReference type="ARBA" id="ARBA00023237"/>
    </source>
</evidence>
<name>A0AB73IJL2_9BURK</name>
<dbReference type="GO" id="GO:0046930">
    <property type="term" value="C:pore complex"/>
    <property type="evidence" value="ECO:0007669"/>
    <property type="project" value="UniProtKB-KW"/>
</dbReference>
<evidence type="ECO:0000256" key="5">
    <source>
        <dbReference type="ARBA" id="ARBA00022692"/>
    </source>
</evidence>
<evidence type="ECO:0000256" key="1">
    <source>
        <dbReference type="ARBA" id="ARBA00004571"/>
    </source>
</evidence>
<evidence type="ECO:0000256" key="6">
    <source>
        <dbReference type="ARBA" id="ARBA00022729"/>
    </source>
</evidence>
<gene>
    <name evidence="13" type="ORF">J2793_005632</name>
</gene>
<dbReference type="InterPro" id="IPR002299">
    <property type="entry name" value="Porin_Neis"/>
</dbReference>
<evidence type="ECO:0000313" key="13">
    <source>
        <dbReference type="EMBL" id="MDP9650164.1"/>
    </source>
</evidence>
<sequence length="386" mass="41311">MNKQVFALAVSTAVSAAFSAPASAQTSVTLYGVLDEGINYTNNAGRGHAYELASGYAQGSRWGLKGAEELGGGLKAIFQIENGFDLSSGRFNQGGRMFGRQAFVGLSADRFGTLTFGRQYDSVVDYLAQTTANGNWAGSLFSHPYDNDNTDNSFRLNNTVKYTSPSLSGFQFGGTYSFSNDTNFGNNRAYSVGGQYAYGGLLVSAAYLQANNPGNGVNGAITANDASFIATRMRVFGGGITYNFGPATAGFVYSNSNYLNPTGNGYLGVTPLVPPGVLLNSLKYQNFELNGKYQFSPVLFVGAQYVYTMENYDASSGGVKPKIHSFGLMADYNLSKRTDVYIQGEYQHVTGDSTYSILDDAFITGAQAPSSTSKQVVVRAAIRHKF</sequence>
<comment type="subunit">
    <text evidence="2">Homotrimer.</text>
</comment>
<evidence type="ECO:0000313" key="14">
    <source>
        <dbReference type="Proteomes" id="UP001229486"/>
    </source>
</evidence>
<evidence type="ECO:0000256" key="4">
    <source>
        <dbReference type="ARBA" id="ARBA00022452"/>
    </source>
</evidence>
<keyword evidence="5" id="KW-0812">Transmembrane</keyword>